<dbReference type="AlphaFoldDB" id="C7RGA8"/>
<dbReference type="KEGG" id="apr:Apre_0472"/>
<organism evidence="2 3">
    <name type="scientific">Anaerococcus prevotii (strain ATCC 9321 / DSM 20548 / JCM 6508 / NCTC 11806 / PC1)</name>
    <name type="common">Peptostreptococcus prevotii</name>
    <name type="synonym">Peptococcus prevotii</name>
    <dbReference type="NCBI Taxonomy" id="525919"/>
    <lineage>
        <taxon>Bacteria</taxon>
        <taxon>Bacillati</taxon>
        <taxon>Bacillota</taxon>
        <taxon>Tissierellia</taxon>
        <taxon>Tissierellales</taxon>
        <taxon>Peptoniphilaceae</taxon>
        <taxon>Anaerococcus</taxon>
    </lineage>
</organism>
<dbReference type="Proteomes" id="UP000002294">
    <property type="component" value="Chromosome"/>
</dbReference>
<dbReference type="STRING" id="525919.Apre_0472"/>
<dbReference type="EMBL" id="CP001708">
    <property type="protein sequence ID" value="ACV28519.1"/>
    <property type="molecule type" value="Genomic_DNA"/>
</dbReference>
<evidence type="ECO:0000313" key="3">
    <source>
        <dbReference type="Proteomes" id="UP000002294"/>
    </source>
</evidence>
<dbReference type="HOGENOM" id="CLU_1955031_0_0_9"/>
<sequence length="128" mass="14884">MRKDLVKERILLAISAVFLLINLVINYFPIDNSKIILLIVLAWLPIIFLNTEIELDITIKERLKINLTSFLIEVLIILVSAFIFDRGTGRSSLLEENSLIALYITSGIFIIQELIKYFYVLRKNPFRK</sequence>
<evidence type="ECO:0000256" key="1">
    <source>
        <dbReference type="SAM" id="Phobius"/>
    </source>
</evidence>
<accession>C7RGA8</accession>
<keyword evidence="1" id="KW-1133">Transmembrane helix</keyword>
<keyword evidence="3" id="KW-1185">Reference proteome</keyword>
<reference evidence="2 3" key="1">
    <citation type="journal article" date="2009" name="Stand. Genomic Sci.">
        <title>Complete genome sequence of Anaerococcus prevotii type strain (PC1).</title>
        <authorList>
            <person name="Labutti K."/>
            <person name="Pukall R."/>
            <person name="Steenblock K."/>
            <person name="Glavina Del Rio T."/>
            <person name="Tice H."/>
            <person name="Copeland A."/>
            <person name="Cheng J.F."/>
            <person name="Lucas S."/>
            <person name="Chen F."/>
            <person name="Nolan M."/>
            <person name="Bruce D."/>
            <person name="Goodwin L."/>
            <person name="Pitluck S."/>
            <person name="Ivanova N."/>
            <person name="Mavromatis K."/>
            <person name="Ovchinnikova G."/>
            <person name="Pati A."/>
            <person name="Chen A."/>
            <person name="Palaniappan K."/>
            <person name="Land M."/>
            <person name="Hauser L."/>
            <person name="Chang Y.J."/>
            <person name="Jeffries C.D."/>
            <person name="Chain P."/>
            <person name="Saunders E."/>
            <person name="Brettin T."/>
            <person name="Detter J.C."/>
            <person name="Han C."/>
            <person name="Goker M."/>
            <person name="Bristow J."/>
            <person name="Eisen J.A."/>
            <person name="Markowitz V."/>
            <person name="Hugenholtz P."/>
            <person name="Kyrpides N.C."/>
            <person name="Klenk H.P."/>
            <person name="Lapidus A."/>
        </authorList>
    </citation>
    <scope>NUCLEOTIDE SEQUENCE [LARGE SCALE GENOMIC DNA]</scope>
    <source>
        <strain evidence="3">ATCC 9321 / DSM 20548 / JCM 6508 / NCTC 11806 / PC1</strain>
    </source>
</reference>
<feature type="transmembrane region" description="Helical" evidence="1">
    <location>
        <begin position="99"/>
        <end position="119"/>
    </location>
</feature>
<gene>
    <name evidence="2" type="ordered locus">Apre_0472</name>
</gene>
<feature type="transmembrane region" description="Helical" evidence="1">
    <location>
        <begin position="35"/>
        <end position="53"/>
    </location>
</feature>
<name>C7RGA8_ANAPD</name>
<feature type="transmembrane region" description="Helical" evidence="1">
    <location>
        <begin position="12"/>
        <end position="29"/>
    </location>
</feature>
<keyword evidence="1" id="KW-0472">Membrane</keyword>
<dbReference type="RefSeq" id="WP_015777430.1">
    <property type="nucleotide sequence ID" value="NC_013171.1"/>
</dbReference>
<protein>
    <submittedName>
        <fullName evidence="2">Uncharacterized protein</fullName>
    </submittedName>
</protein>
<evidence type="ECO:0000313" key="2">
    <source>
        <dbReference type="EMBL" id="ACV28519.1"/>
    </source>
</evidence>
<feature type="transmembrane region" description="Helical" evidence="1">
    <location>
        <begin position="65"/>
        <end position="84"/>
    </location>
</feature>
<keyword evidence="1" id="KW-0812">Transmembrane</keyword>
<proteinExistence type="predicted"/>